<comment type="subcellular location">
    <subcellularLocation>
        <location evidence="8">Cytoplasm</location>
    </subcellularLocation>
</comment>
<dbReference type="InterPro" id="IPR001328">
    <property type="entry name" value="Pept_tRNA_hydro"/>
</dbReference>
<feature type="binding site" evidence="8">
    <location>
        <position position="141"/>
    </location>
    <ligand>
        <name>tRNA</name>
        <dbReference type="ChEBI" id="CHEBI:17843"/>
    </ligand>
</feature>
<evidence type="ECO:0000256" key="4">
    <source>
        <dbReference type="ARBA" id="ARBA00022884"/>
    </source>
</evidence>
<dbReference type="EC" id="3.1.1.29" evidence="1 8"/>
<keyword evidence="4 8" id="KW-0694">RNA-binding</keyword>
<dbReference type="SUPFAM" id="SSF53178">
    <property type="entry name" value="Peptidyl-tRNA hydrolase-like"/>
    <property type="match status" value="1"/>
</dbReference>
<dbReference type="Gene3D" id="3.40.50.1470">
    <property type="entry name" value="Peptidyl-tRNA hydrolase"/>
    <property type="match status" value="1"/>
</dbReference>
<evidence type="ECO:0000256" key="6">
    <source>
        <dbReference type="ARBA" id="ARBA00048707"/>
    </source>
</evidence>
<dbReference type="Proteomes" id="UP000261739">
    <property type="component" value="Unassembled WGS sequence"/>
</dbReference>
<comment type="subunit">
    <text evidence="8">Monomer.</text>
</comment>
<comment type="function">
    <text evidence="8">Catalyzes the release of premature peptidyl moieties from peptidyl-tRNA molecules trapped in stalled 50S ribosomal subunits, and thus maintains levels of free tRNAs and 50S ribosomes.</text>
</comment>
<feature type="site" description="Stabilizes the basic form of H active site to accept a proton" evidence="8">
    <location>
        <position position="120"/>
    </location>
</feature>
<protein>
    <recommendedName>
        <fullName evidence="7 8">Peptidyl-tRNA hydrolase</fullName>
        <shortName evidence="8">Pth</shortName>
        <ecNumber evidence="1 8">3.1.1.29</ecNumber>
    </recommendedName>
</protein>
<dbReference type="FunFam" id="3.40.50.1470:FF:000001">
    <property type="entry name" value="Peptidyl-tRNA hydrolase"/>
    <property type="match status" value="1"/>
</dbReference>
<evidence type="ECO:0000256" key="5">
    <source>
        <dbReference type="ARBA" id="ARBA00038063"/>
    </source>
</evidence>
<proteinExistence type="inferred from homology"/>
<gene>
    <name evidence="8" type="primary">pth</name>
    <name evidence="11" type="ORF">DIW82_08420</name>
</gene>
<name>A0A3D4T0E6_9CORY</name>
<dbReference type="HAMAP" id="MF_00083">
    <property type="entry name" value="Pept_tRNA_hydro_bact"/>
    <property type="match status" value="1"/>
</dbReference>
<comment type="function">
    <text evidence="8">Hydrolyzes ribosome-free peptidyl-tRNAs (with 1 or more amino acids incorporated), which drop off the ribosome during protein synthesis, or as a result of ribosome stalling.</text>
</comment>
<dbReference type="RefSeq" id="WP_273052028.1">
    <property type="nucleotide sequence ID" value="NZ_DAITTW010000109.1"/>
</dbReference>
<dbReference type="CDD" id="cd00462">
    <property type="entry name" value="PTH"/>
    <property type="match status" value="1"/>
</dbReference>
<evidence type="ECO:0000256" key="1">
    <source>
        <dbReference type="ARBA" id="ARBA00013260"/>
    </source>
</evidence>
<feature type="binding site" evidence="8">
    <location>
        <position position="95"/>
    </location>
    <ligand>
        <name>tRNA</name>
        <dbReference type="ChEBI" id="CHEBI:17843"/>
    </ligand>
</feature>
<reference evidence="11 12" key="1">
    <citation type="journal article" date="2018" name="Nat. Biotechnol.">
        <title>A standardized bacterial taxonomy based on genome phylogeny substantially revises the tree of life.</title>
        <authorList>
            <person name="Parks D.H."/>
            <person name="Chuvochina M."/>
            <person name="Waite D.W."/>
            <person name="Rinke C."/>
            <person name="Skarshewski A."/>
            <person name="Chaumeil P.A."/>
            <person name="Hugenholtz P."/>
        </authorList>
    </citation>
    <scope>NUCLEOTIDE SEQUENCE [LARGE SCALE GENOMIC DNA]</scope>
    <source>
        <strain evidence="11">UBA11247</strain>
    </source>
</reference>
<dbReference type="PANTHER" id="PTHR17224:SF1">
    <property type="entry name" value="PEPTIDYL-TRNA HYDROLASE"/>
    <property type="match status" value="1"/>
</dbReference>
<evidence type="ECO:0000256" key="3">
    <source>
        <dbReference type="ARBA" id="ARBA00022801"/>
    </source>
</evidence>
<dbReference type="GO" id="GO:0004045">
    <property type="term" value="F:peptidyl-tRNA hydrolase activity"/>
    <property type="evidence" value="ECO:0007669"/>
    <property type="project" value="UniProtKB-UniRule"/>
</dbReference>
<sequence length="219" mass="23619">MSILARLATLLGRHRQDAETVWDALPPAQWLIVGLGNPGLKYVHTRHNIGYRVVDELMRRHDERFIGVPGIPARVARTGVSEHGVLLVRPTTFMNESGQAVAPLAASYAIPADHVIVIHDELDLPAGTVRVKLGGNENGHNGLKSVTAELGTRDFVRVRVGIGRPDAGKSVVDHVLEPLQKGSLDLDALHDAVRTAADAAEIIADRGVPAAQNEIHGRR</sequence>
<evidence type="ECO:0000256" key="2">
    <source>
        <dbReference type="ARBA" id="ARBA00022555"/>
    </source>
</evidence>
<keyword evidence="2 8" id="KW-0820">tRNA-binding</keyword>
<keyword evidence="3 8" id="KW-0378">Hydrolase</keyword>
<feature type="active site" description="Proton acceptor" evidence="8">
    <location>
        <position position="47"/>
    </location>
</feature>
<dbReference type="GO" id="GO:0006515">
    <property type="term" value="P:protein quality control for misfolded or incompletely synthesized proteins"/>
    <property type="evidence" value="ECO:0007669"/>
    <property type="project" value="UniProtKB-UniRule"/>
</dbReference>
<dbReference type="GO" id="GO:0005737">
    <property type="term" value="C:cytoplasm"/>
    <property type="evidence" value="ECO:0007669"/>
    <property type="project" value="UniProtKB-SubCell"/>
</dbReference>
<dbReference type="EMBL" id="DQID01000216">
    <property type="protein sequence ID" value="HCT14795.1"/>
    <property type="molecule type" value="Genomic_DNA"/>
</dbReference>
<evidence type="ECO:0000256" key="8">
    <source>
        <dbReference type="HAMAP-Rule" id="MF_00083"/>
    </source>
</evidence>
<dbReference type="Pfam" id="PF01195">
    <property type="entry name" value="Pept_tRNA_hydro"/>
    <property type="match status" value="1"/>
</dbReference>
<dbReference type="InterPro" id="IPR018171">
    <property type="entry name" value="Pept_tRNA_hydro_CS"/>
</dbReference>
<evidence type="ECO:0000256" key="7">
    <source>
        <dbReference type="ARBA" id="ARBA00050038"/>
    </source>
</evidence>
<dbReference type="STRING" id="863239.GCA_000213935_02160"/>
<evidence type="ECO:0000313" key="11">
    <source>
        <dbReference type="EMBL" id="HCT14795.1"/>
    </source>
</evidence>
<evidence type="ECO:0000313" key="12">
    <source>
        <dbReference type="Proteomes" id="UP000261739"/>
    </source>
</evidence>
<dbReference type="GO" id="GO:0000049">
    <property type="term" value="F:tRNA binding"/>
    <property type="evidence" value="ECO:0007669"/>
    <property type="project" value="UniProtKB-UniRule"/>
</dbReference>
<dbReference type="PANTHER" id="PTHR17224">
    <property type="entry name" value="PEPTIDYL-TRNA HYDROLASE"/>
    <property type="match status" value="1"/>
</dbReference>
<dbReference type="PROSITE" id="PS01195">
    <property type="entry name" value="PEPT_TRNA_HYDROL_1"/>
    <property type="match status" value="1"/>
</dbReference>
<comment type="caution">
    <text evidence="11">The sequence shown here is derived from an EMBL/GenBank/DDBJ whole genome shotgun (WGS) entry which is preliminary data.</text>
</comment>
<dbReference type="AlphaFoldDB" id="A0A3D4T0E6"/>
<accession>A0A3D4T0E6</accession>
<organism evidence="11 12">
    <name type="scientific">Corynebacterium nuruki</name>
    <dbReference type="NCBI Taxonomy" id="1032851"/>
    <lineage>
        <taxon>Bacteria</taxon>
        <taxon>Bacillati</taxon>
        <taxon>Actinomycetota</taxon>
        <taxon>Actinomycetes</taxon>
        <taxon>Mycobacteriales</taxon>
        <taxon>Corynebacteriaceae</taxon>
        <taxon>Corynebacterium</taxon>
    </lineage>
</organism>
<feature type="site" description="Discriminates between blocked and unblocked aminoacyl-tRNA" evidence="8">
    <location>
        <position position="37"/>
    </location>
</feature>
<dbReference type="NCBIfam" id="TIGR00447">
    <property type="entry name" value="pth"/>
    <property type="match status" value="1"/>
</dbReference>
<comment type="catalytic activity">
    <reaction evidence="6 8 9">
        <text>an N-acyl-L-alpha-aminoacyl-tRNA + H2O = an N-acyl-L-amino acid + a tRNA + H(+)</text>
        <dbReference type="Rhea" id="RHEA:54448"/>
        <dbReference type="Rhea" id="RHEA-COMP:10123"/>
        <dbReference type="Rhea" id="RHEA-COMP:13883"/>
        <dbReference type="ChEBI" id="CHEBI:15377"/>
        <dbReference type="ChEBI" id="CHEBI:15378"/>
        <dbReference type="ChEBI" id="CHEBI:59874"/>
        <dbReference type="ChEBI" id="CHEBI:78442"/>
        <dbReference type="ChEBI" id="CHEBI:138191"/>
        <dbReference type="EC" id="3.1.1.29"/>
    </reaction>
</comment>
<evidence type="ECO:0000256" key="9">
    <source>
        <dbReference type="RuleBase" id="RU000673"/>
    </source>
</evidence>
<dbReference type="InterPro" id="IPR036416">
    <property type="entry name" value="Pept_tRNA_hydro_sf"/>
</dbReference>
<keyword evidence="8" id="KW-0963">Cytoplasm</keyword>
<dbReference type="GO" id="GO:0072344">
    <property type="term" value="P:rescue of stalled ribosome"/>
    <property type="evidence" value="ECO:0007669"/>
    <property type="project" value="UniProtKB-UniRule"/>
</dbReference>
<feature type="binding site" evidence="8">
    <location>
        <position position="93"/>
    </location>
    <ligand>
        <name>tRNA</name>
        <dbReference type="ChEBI" id="CHEBI:17843"/>
    </ligand>
</feature>
<evidence type="ECO:0000256" key="10">
    <source>
        <dbReference type="RuleBase" id="RU004320"/>
    </source>
</evidence>
<feature type="binding site" evidence="8">
    <location>
        <position position="42"/>
    </location>
    <ligand>
        <name>tRNA</name>
        <dbReference type="ChEBI" id="CHEBI:17843"/>
    </ligand>
</feature>
<comment type="similarity">
    <text evidence="5 8 10">Belongs to the PTH family.</text>
</comment>